<dbReference type="OrthoDB" id="2449121at2759"/>
<proteinExistence type="predicted"/>
<keyword evidence="2" id="KW-1185">Reference proteome</keyword>
<gene>
    <name evidence="1" type="ORF">BN9_072630</name>
</gene>
<sequence length="232" mass="26892">MLIVGAGHMIIFYPKFHSELNFIENFWGSAKRYARKHCNFSGRQDVVPKAMYSVSLTSIRNYYQKSQRYTGCLPQRVVPDSIILYRLLIFGRPNIACHIEIWPKLADFQGPTSPTKIKFRKIGFHYLTALNIAQSIILYFQHFKERKLSIDQIGSIRNEYLAEPLKDMLMASIKCSAITTHISYSYYRFCNRIGSLYSCRLPYFQDVMGSSTSERSTLIRNSTLKLLSLQPT</sequence>
<accession>A0A024GJ14</accession>
<dbReference type="STRING" id="65357.A0A024GJ14"/>
<dbReference type="InParanoid" id="A0A024GJ14"/>
<reference evidence="1 2" key="1">
    <citation type="submission" date="2012-05" db="EMBL/GenBank/DDBJ databases">
        <title>Recombination and specialization in a pathogen metapopulation.</title>
        <authorList>
            <person name="Gardiner A."/>
            <person name="Kemen E."/>
            <person name="Schultz-Larsen T."/>
            <person name="MacLean D."/>
            <person name="Van Oosterhout C."/>
            <person name="Jones J.D.G."/>
        </authorList>
    </citation>
    <scope>NUCLEOTIDE SEQUENCE [LARGE SCALE GENOMIC DNA]</scope>
    <source>
        <strain evidence="1 2">Ac Nc2</strain>
    </source>
</reference>
<protein>
    <submittedName>
        <fullName evidence="1">Uncharacterized protein</fullName>
    </submittedName>
</protein>
<name>A0A024GJ14_9STRA</name>
<dbReference type="AlphaFoldDB" id="A0A024GJ14"/>
<dbReference type="EMBL" id="CAIX01000123">
    <property type="protein sequence ID" value="CCI46334.1"/>
    <property type="molecule type" value="Genomic_DNA"/>
</dbReference>
<dbReference type="Proteomes" id="UP000053237">
    <property type="component" value="Unassembled WGS sequence"/>
</dbReference>
<evidence type="ECO:0000313" key="2">
    <source>
        <dbReference type="Proteomes" id="UP000053237"/>
    </source>
</evidence>
<comment type="caution">
    <text evidence="1">The sequence shown here is derived from an EMBL/GenBank/DDBJ whole genome shotgun (WGS) entry which is preliminary data.</text>
</comment>
<evidence type="ECO:0000313" key="1">
    <source>
        <dbReference type="EMBL" id="CCI46334.1"/>
    </source>
</evidence>
<organism evidence="1 2">
    <name type="scientific">Albugo candida</name>
    <dbReference type="NCBI Taxonomy" id="65357"/>
    <lineage>
        <taxon>Eukaryota</taxon>
        <taxon>Sar</taxon>
        <taxon>Stramenopiles</taxon>
        <taxon>Oomycota</taxon>
        <taxon>Peronosporomycetes</taxon>
        <taxon>Albuginales</taxon>
        <taxon>Albuginaceae</taxon>
        <taxon>Albugo</taxon>
    </lineage>
</organism>